<comment type="caution">
    <text evidence="2">The sequence shown here is derived from an EMBL/GenBank/DDBJ whole genome shotgun (WGS) entry which is preliminary data.</text>
</comment>
<dbReference type="Proteomes" id="UP001314261">
    <property type="component" value="Unassembled WGS sequence"/>
</dbReference>
<organism evidence="2 3">
    <name type="scientific">Fructobacillus fructosus</name>
    <dbReference type="NCBI Taxonomy" id="1631"/>
    <lineage>
        <taxon>Bacteria</taxon>
        <taxon>Bacillati</taxon>
        <taxon>Bacillota</taxon>
        <taxon>Bacilli</taxon>
        <taxon>Lactobacillales</taxon>
        <taxon>Lactobacillaceae</taxon>
        <taxon>Fructobacillus</taxon>
    </lineage>
</organism>
<proteinExistence type="predicted"/>
<feature type="transmembrane region" description="Helical" evidence="1">
    <location>
        <begin position="6"/>
        <end position="26"/>
    </location>
</feature>
<name>A0ABN9YR49_9LACO</name>
<evidence type="ECO:0000313" key="3">
    <source>
        <dbReference type="Proteomes" id="UP001314261"/>
    </source>
</evidence>
<keyword evidence="3" id="KW-1185">Reference proteome</keyword>
<dbReference type="EMBL" id="CAUZLR010000002">
    <property type="protein sequence ID" value="CAK1233351.1"/>
    <property type="molecule type" value="Genomic_DNA"/>
</dbReference>
<reference evidence="2 3" key="1">
    <citation type="submission" date="2023-10" db="EMBL/GenBank/DDBJ databases">
        <authorList>
            <person name="Botero Cardona J."/>
        </authorList>
    </citation>
    <scope>NUCLEOTIDE SEQUENCE [LARGE SCALE GENOMIC DNA]</scope>
    <source>
        <strain evidence="2 3">R-54839</strain>
    </source>
</reference>
<sequence length="32" mass="3327">MTAWIFQLIGLLVVIGGAFVTGVAVGGELHEK</sequence>
<protein>
    <submittedName>
        <fullName evidence="2">Uncharacterized protein</fullName>
    </submittedName>
</protein>
<evidence type="ECO:0000313" key="2">
    <source>
        <dbReference type="EMBL" id="CAK1233351.1"/>
    </source>
</evidence>
<keyword evidence="1" id="KW-0472">Membrane</keyword>
<gene>
    <name evidence="2" type="ORF">R54839_PPFHFPJH_00546</name>
</gene>
<keyword evidence="1" id="KW-0812">Transmembrane</keyword>
<keyword evidence="1" id="KW-1133">Transmembrane helix</keyword>
<accession>A0ABN9YR49</accession>
<evidence type="ECO:0000256" key="1">
    <source>
        <dbReference type="SAM" id="Phobius"/>
    </source>
</evidence>